<dbReference type="SUPFAM" id="SSF53335">
    <property type="entry name" value="S-adenosyl-L-methionine-dependent methyltransferases"/>
    <property type="match status" value="1"/>
</dbReference>
<evidence type="ECO:0000313" key="3">
    <source>
        <dbReference type="EMBL" id="TLQ06029.1"/>
    </source>
</evidence>
<dbReference type="GO" id="GO:0032259">
    <property type="term" value="P:methylation"/>
    <property type="evidence" value="ECO:0007669"/>
    <property type="project" value="UniProtKB-KW"/>
</dbReference>
<reference evidence="3 4" key="1">
    <citation type="submission" date="2019-05" db="EMBL/GenBank/DDBJ databases">
        <title>The metagenome of a microbial culture collection derived from dairy environment covers the genomic content of the human microbiome.</title>
        <authorList>
            <person name="Roder T."/>
            <person name="Wuthrich D."/>
            <person name="Sattari Z."/>
            <person name="Von Ah U."/>
            <person name="Bar C."/>
            <person name="Ronchi F."/>
            <person name="Macpherson A.J."/>
            <person name="Ganal-Vonarburg S.C."/>
            <person name="Bruggmann R."/>
            <person name="Vergeres G."/>
        </authorList>
    </citation>
    <scope>NUCLEOTIDE SEQUENCE [LARGE SCALE GENOMIC DNA]</scope>
    <source>
        <strain evidence="3 4">FAM 24235</strain>
    </source>
</reference>
<evidence type="ECO:0000259" key="2">
    <source>
        <dbReference type="Pfam" id="PF08242"/>
    </source>
</evidence>
<dbReference type="Proteomes" id="UP000307201">
    <property type="component" value="Unassembled WGS sequence"/>
</dbReference>
<evidence type="ECO:0000256" key="1">
    <source>
        <dbReference type="ARBA" id="ARBA00022679"/>
    </source>
</evidence>
<dbReference type="GO" id="GO:0008168">
    <property type="term" value="F:methyltransferase activity"/>
    <property type="evidence" value="ECO:0007669"/>
    <property type="project" value="UniProtKB-KW"/>
</dbReference>
<dbReference type="InterPro" id="IPR013217">
    <property type="entry name" value="Methyltransf_12"/>
</dbReference>
<dbReference type="Gene3D" id="3.40.50.150">
    <property type="entry name" value="Vaccinia Virus protein VP39"/>
    <property type="match status" value="1"/>
</dbReference>
<evidence type="ECO:0000313" key="4">
    <source>
        <dbReference type="Proteomes" id="UP000307201"/>
    </source>
</evidence>
<dbReference type="InterPro" id="IPR029063">
    <property type="entry name" value="SAM-dependent_MTases_sf"/>
</dbReference>
<proteinExistence type="predicted"/>
<comment type="caution">
    <text evidence="3">The sequence shown here is derived from an EMBL/GenBank/DDBJ whole genome shotgun (WGS) entry which is preliminary data.</text>
</comment>
<keyword evidence="1 3" id="KW-0808">Transferase</keyword>
<dbReference type="CDD" id="cd02440">
    <property type="entry name" value="AdoMet_MTases"/>
    <property type="match status" value="1"/>
</dbReference>
<sequence>MLIIGHIDKFNQLAATYDTPKNIEMAKRAAEAIRGLMDKKQTNQAIDFGCGTGLVGLELIDEFDSLVFVNASAGMIKEVEKKLTEVNVKKASTLCLDIEEEDTLPIKADTIVISLVLHHIADTKKLLLQLYNALNANGQLLIVEMQKQATTPYHHGHGIDSADLKHELAAIGFEKMQIDQFYDAEKESAGQEASRYVLSARKPLS</sequence>
<accession>A0A5R9C032</accession>
<keyword evidence="3" id="KW-0489">Methyltransferase</keyword>
<protein>
    <submittedName>
        <fullName evidence="3">Class I SAM-dependent methyltransferase</fullName>
    </submittedName>
</protein>
<organism evidence="3 4">
    <name type="scientific">Marinilactibacillus psychrotolerans</name>
    <dbReference type="NCBI Taxonomy" id="191770"/>
    <lineage>
        <taxon>Bacteria</taxon>
        <taxon>Bacillati</taxon>
        <taxon>Bacillota</taxon>
        <taxon>Bacilli</taxon>
        <taxon>Lactobacillales</taxon>
        <taxon>Carnobacteriaceae</taxon>
        <taxon>Marinilactibacillus</taxon>
    </lineage>
</organism>
<dbReference type="EMBL" id="VBTE01000042">
    <property type="protein sequence ID" value="TLQ06029.1"/>
    <property type="molecule type" value="Genomic_DNA"/>
</dbReference>
<gene>
    <name evidence="3" type="ORF">FEZ48_11375</name>
</gene>
<dbReference type="Pfam" id="PF08242">
    <property type="entry name" value="Methyltransf_12"/>
    <property type="match status" value="1"/>
</dbReference>
<dbReference type="AlphaFoldDB" id="A0A5R9C032"/>
<name>A0A5R9C032_9LACT</name>
<dbReference type="STRING" id="191770.SAMN04488013_1048"/>
<feature type="domain" description="Methyltransferase type 12" evidence="2">
    <location>
        <begin position="46"/>
        <end position="140"/>
    </location>
</feature>
<dbReference type="PANTHER" id="PTHR43861">
    <property type="entry name" value="TRANS-ACONITATE 2-METHYLTRANSFERASE-RELATED"/>
    <property type="match status" value="1"/>
</dbReference>
<dbReference type="PANTHER" id="PTHR43861:SF3">
    <property type="entry name" value="PUTATIVE (AFU_ORTHOLOGUE AFUA_2G14390)-RELATED"/>
    <property type="match status" value="1"/>
</dbReference>
<dbReference type="OrthoDB" id="9791837at2"/>